<reference evidence="7" key="2">
    <citation type="submission" date="2023-06" db="EMBL/GenBank/DDBJ databases">
        <title>Black Yeasts Isolated from many extreme environments.</title>
        <authorList>
            <person name="Coleine C."/>
            <person name="Stajich J.E."/>
            <person name="Selbmann L."/>
        </authorList>
    </citation>
    <scope>NUCLEOTIDE SEQUENCE</scope>
    <source>
        <strain evidence="7">CCFEE 5200</strain>
    </source>
</reference>
<dbReference type="AlphaFoldDB" id="A0AAN6G1F5"/>
<evidence type="ECO:0000313" key="6">
    <source>
        <dbReference type="EMBL" id="KAK0328197.1"/>
    </source>
</evidence>
<feature type="domain" description="Methyltransferase" evidence="5">
    <location>
        <begin position="100"/>
        <end position="199"/>
    </location>
</feature>
<accession>A0AAN6G1F5</accession>
<comment type="caution">
    <text evidence="6">The sequence shown here is derived from an EMBL/GenBank/DDBJ whole genome shotgun (WGS) entry which is preliminary data.</text>
</comment>
<dbReference type="Proteomes" id="UP001175353">
    <property type="component" value="Unassembled WGS sequence"/>
</dbReference>
<evidence type="ECO:0000256" key="2">
    <source>
        <dbReference type="ARBA" id="ARBA00022679"/>
    </source>
</evidence>
<reference evidence="6" key="1">
    <citation type="submission" date="2021-12" db="EMBL/GenBank/DDBJ databases">
        <title>Black yeast isolated from Biological Soil Crust.</title>
        <authorList>
            <person name="Kurbessoian T."/>
        </authorList>
    </citation>
    <scope>NUCLEOTIDE SEQUENCE</scope>
    <source>
        <strain evidence="6">CCFEE 5208</strain>
    </source>
</reference>
<evidence type="ECO:0000259" key="5">
    <source>
        <dbReference type="Pfam" id="PF13649"/>
    </source>
</evidence>
<dbReference type="EMBL" id="JASUXU010000001">
    <property type="protein sequence ID" value="KAK0328197.1"/>
    <property type="molecule type" value="Genomic_DNA"/>
</dbReference>
<dbReference type="GO" id="GO:0016740">
    <property type="term" value="F:transferase activity"/>
    <property type="evidence" value="ECO:0007669"/>
    <property type="project" value="UniProtKB-KW"/>
</dbReference>
<evidence type="ECO:0000313" key="8">
    <source>
        <dbReference type="Proteomes" id="UP001168146"/>
    </source>
</evidence>
<dbReference type="SUPFAM" id="SSF53335">
    <property type="entry name" value="S-adenosyl-L-methionine-dependent methyltransferases"/>
    <property type="match status" value="1"/>
</dbReference>
<keyword evidence="2" id="KW-0808">Transferase</keyword>
<evidence type="ECO:0000256" key="3">
    <source>
        <dbReference type="ARBA" id="ARBA00022691"/>
    </source>
</evidence>
<protein>
    <recommendedName>
        <fullName evidence="5">Methyltransferase domain-containing protein</fullName>
    </recommendedName>
</protein>
<dbReference type="InterPro" id="IPR029063">
    <property type="entry name" value="SAM-dependent_MTases_sf"/>
</dbReference>
<sequence length="287" mass="32734">MDDNALSSPEYASRREEYKQRFYIPVLELSESTKKLLVEYSKIPEDQLQAHVERIREKAWAIYPYPCIGMGRFLNLHISTHPLYHSSILPRLLTGTQLYLDLGCAFAQNLRRLVFDGVPSAQCHGADLRLEFLDLGYELFADRATLESRFIAADVFDEGSALSELDGRVDIVDASSFFHLFSLDEQKQVARRVLALLKPREGSLVVGRQVGNLRPGEYARRGGEGTRYRHDVASWRGMWEEVGREKGVEFEVWGELRKVEGLGMKVNAAEVEGEGAMMMEFWVRRLG</sequence>
<dbReference type="PANTHER" id="PTHR35897:SF1">
    <property type="entry name" value="METHYLTRANSFERASE AUSD"/>
    <property type="match status" value="1"/>
</dbReference>
<dbReference type="PANTHER" id="PTHR35897">
    <property type="entry name" value="METHYLTRANSFERASE AUSD"/>
    <property type="match status" value="1"/>
</dbReference>
<comment type="pathway">
    <text evidence="1">Secondary metabolite biosynthesis.</text>
</comment>
<dbReference type="EMBL" id="JAUJLE010000013">
    <property type="protein sequence ID" value="KAK1009609.1"/>
    <property type="molecule type" value="Genomic_DNA"/>
</dbReference>
<proteinExistence type="inferred from homology"/>
<dbReference type="InterPro" id="IPR051654">
    <property type="entry name" value="Meroterpenoid_MTases"/>
</dbReference>
<gene>
    <name evidence="6" type="ORF">LTR82_000125</name>
    <name evidence="7" type="ORF">LTR91_002749</name>
</gene>
<comment type="similarity">
    <text evidence="4">Belongs to the class I-like SAM-binding methyltransferase superfamily.</text>
</comment>
<dbReference type="Gene3D" id="3.40.50.150">
    <property type="entry name" value="Vaccinia Virus protein VP39"/>
    <property type="match status" value="1"/>
</dbReference>
<evidence type="ECO:0000313" key="9">
    <source>
        <dbReference type="Proteomes" id="UP001175353"/>
    </source>
</evidence>
<evidence type="ECO:0000313" key="7">
    <source>
        <dbReference type="EMBL" id="KAK1009609.1"/>
    </source>
</evidence>
<dbReference type="InterPro" id="IPR041698">
    <property type="entry name" value="Methyltransf_25"/>
</dbReference>
<evidence type="ECO:0000256" key="4">
    <source>
        <dbReference type="ARBA" id="ARBA00038314"/>
    </source>
</evidence>
<dbReference type="Proteomes" id="UP001168146">
    <property type="component" value="Unassembled WGS sequence"/>
</dbReference>
<organism evidence="6 8">
    <name type="scientific">Friedmanniomyces endolithicus</name>
    <dbReference type="NCBI Taxonomy" id="329885"/>
    <lineage>
        <taxon>Eukaryota</taxon>
        <taxon>Fungi</taxon>
        <taxon>Dikarya</taxon>
        <taxon>Ascomycota</taxon>
        <taxon>Pezizomycotina</taxon>
        <taxon>Dothideomycetes</taxon>
        <taxon>Dothideomycetidae</taxon>
        <taxon>Mycosphaerellales</taxon>
        <taxon>Teratosphaeriaceae</taxon>
        <taxon>Friedmanniomyces</taxon>
    </lineage>
</organism>
<name>A0AAN6G1F5_9PEZI</name>
<evidence type="ECO:0000256" key="1">
    <source>
        <dbReference type="ARBA" id="ARBA00005179"/>
    </source>
</evidence>
<dbReference type="Pfam" id="PF13649">
    <property type="entry name" value="Methyltransf_25"/>
    <property type="match status" value="1"/>
</dbReference>
<keyword evidence="3" id="KW-0949">S-adenosyl-L-methionine</keyword>
<keyword evidence="9" id="KW-1185">Reference proteome</keyword>